<evidence type="ECO:0000313" key="3">
    <source>
        <dbReference type="Proteomes" id="UP000032675"/>
    </source>
</evidence>
<evidence type="ECO:0000256" key="1">
    <source>
        <dbReference type="SAM" id="SignalP"/>
    </source>
</evidence>
<gene>
    <name evidence="2" type="ORF">Geu3261_0156_055</name>
</gene>
<keyword evidence="1" id="KW-0732">Signal</keyword>
<protein>
    <submittedName>
        <fullName evidence="2">Uncharacterized protein</fullName>
    </submittedName>
</protein>
<organism evidence="2 3">
    <name type="scientific">Komagataeibacter europaeus NBRC 3261</name>
    <dbReference type="NCBI Taxonomy" id="1234669"/>
    <lineage>
        <taxon>Bacteria</taxon>
        <taxon>Pseudomonadati</taxon>
        <taxon>Pseudomonadota</taxon>
        <taxon>Alphaproteobacteria</taxon>
        <taxon>Acetobacterales</taxon>
        <taxon>Acetobacteraceae</taxon>
        <taxon>Komagataeibacter</taxon>
    </lineage>
</organism>
<dbReference type="RefSeq" id="WP_187293574.1">
    <property type="nucleotide sequence ID" value="NZ_BANI01000137.1"/>
</dbReference>
<dbReference type="Proteomes" id="UP000032675">
    <property type="component" value="Unassembled WGS sequence"/>
</dbReference>
<feature type="signal peptide" evidence="1">
    <location>
        <begin position="1"/>
        <end position="24"/>
    </location>
</feature>
<sequence>MRPAFLYAPVILAAGLLATHSARAADVLGQPTAKLCFTLHDAALAGGYSWGKGRLFFGSHSYPVKITGGGAVGIGYSKLKGEGTVYNLARLSDINGTYWSVRAEATMARGRNVAVLDNNHGVDIKTTMRTSGAHLAAAVMRLTLRVDPGRERVDTLPTTCSFPIH</sequence>
<proteinExistence type="predicted"/>
<feature type="chain" id="PRO_5002310296" evidence="1">
    <location>
        <begin position="25"/>
        <end position="165"/>
    </location>
</feature>
<comment type="caution">
    <text evidence="2">The sequence shown here is derived from an EMBL/GenBank/DDBJ whole genome shotgun (WGS) entry which is preliminary data.</text>
</comment>
<dbReference type="AlphaFoldDB" id="A0A0D6Q127"/>
<evidence type="ECO:0000313" key="2">
    <source>
        <dbReference type="EMBL" id="GAN97252.1"/>
    </source>
</evidence>
<dbReference type="EMBL" id="BANI01000137">
    <property type="protein sequence ID" value="GAN97252.1"/>
    <property type="molecule type" value="Genomic_DNA"/>
</dbReference>
<name>A0A0D6Q127_KOMEU</name>
<reference evidence="2 3" key="1">
    <citation type="submission" date="2012-11" db="EMBL/GenBank/DDBJ databases">
        <title>Whole genome sequence of Gluconacetobacter europaeus NBRC3261.</title>
        <authorList>
            <person name="Azuma Y."/>
            <person name="Higashiura N."/>
            <person name="Hirakawa H."/>
            <person name="Matsushita K."/>
        </authorList>
    </citation>
    <scope>NUCLEOTIDE SEQUENCE [LARGE SCALE GENOMIC DNA]</scope>
    <source>
        <strain evidence="2 3">NBRC 3261</strain>
    </source>
</reference>
<accession>A0A0D6Q127</accession>